<proteinExistence type="predicted"/>
<sequence length="104" mass="11815">MRIMYHHRRYCRGKPQLQNVLMETVLYPLTCVDISVGGKHLEVEAAVSNTLPTAVLLGTDVPELSELLREKPKTKKCEEEECDVFVVTRASAREQQVCNLTQLD</sequence>
<dbReference type="EnsemblMetazoa" id="Aqu2.1.34162_001">
    <property type="protein sequence ID" value="Aqu2.1.34162_001"/>
    <property type="gene ID" value="Aqu2.1.34162"/>
</dbReference>
<organism evidence="1">
    <name type="scientific">Amphimedon queenslandica</name>
    <name type="common">Sponge</name>
    <dbReference type="NCBI Taxonomy" id="400682"/>
    <lineage>
        <taxon>Eukaryota</taxon>
        <taxon>Metazoa</taxon>
        <taxon>Porifera</taxon>
        <taxon>Demospongiae</taxon>
        <taxon>Heteroscleromorpha</taxon>
        <taxon>Haplosclerida</taxon>
        <taxon>Niphatidae</taxon>
        <taxon>Amphimedon</taxon>
    </lineage>
</organism>
<dbReference type="InParanoid" id="A0A1X7V3N4"/>
<reference evidence="1" key="1">
    <citation type="submission" date="2017-05" db="UniProtKB">
        <authorList>
            <consortium name="EnsemblMetazoa"/>
        </authorList>
    </citation>
    <scope>IDENTIFICATION</scope>
</reference>
<evidence type="ECO:0000313" key="1">
    <source>
        <dbReference type="EnsemblMetazoa" id="Aqu2.1.34162_001"/>
    </source>
</evidence>
<accession>A0A1X7V3N4</accession>
<dbReference type="AlphaFoldDB" id="A0A1X7V3N4"/>
<protein>
    <submittedName>
        <fullName evidence="1">Uncharacterized protein</fullName>
    </submittedName>
</protein>
<name>A0A1X7V3N4_AMPQE</name>